<feature type="transmembrane region" description="Helical" evidence="7">
    <location>
        <begin position="38"/>
        <end position="63"/>
    </location>
</feature>
<feature type="transmembrane region" description="Helical" evidence="7">
    <location>
        <begin position="229"/>
        <end position="253"/>
    </location>
</feature>
<keyword evidence="5 7" id="KW-1133">Transmembrane helix</keyword>
<gene>
    <name evidence="9" type="ORF">JOC86_000344</name>
</gene>
<feature type="transmembrane region" description="Helical" evidence="7">
    <location>
        <begin position="181"/>
        <end position="201"/>
    </location>
</feature>
<reference evidence="9 10" key="1">
    <citation type="submission" date="2021-01" db="EMBL/GenBank/DDBJ databases">
        <title>Genomic Encyclopedia of Type Strains, Phase IV (KMG-IV): sequencing the most valuable type-strain genomes for metagenomic binning, comparative biology and taxonomic classification.</title>
        <authorList>
            <person name="Goeker M."/>
        </authorList>
    </citation>
    <scope>NUCLEOTIDE SEQUENCE [LARGE SCALE GENOMIC DNA]</scope>
    <source>
        <strain evidence="9 10">DSM 24834</strain>
    </source>
</reference>
<dbReference type="InterPro" id="IPR022324">
    <property type="entry name" value="Bacilysin_exporter_BacE_put"/>
</dbReference>
<accession>A0ABS2N7H2</accession>
<evidence type="ECO:0000313" key="10">
    <source>
        <dbReference type="Proteomes" id="UP001646157"/>
    </source>
</evidence>
<comment type="caution">
    <text evidence="9">The sequence shown here is derived from an EMBL/GenBank/DDBJ whole genome shotgun (WGS) entry which is preliminary data.</text>
</comment>
<feature type="transmembrane region" description="Helical" evidence="7">
    <location>
        <begin position="156"/>
        <end position="175"/>
    </location>
</feature>
<keyword evidence="10" id="KW-1185">Reference proteome</keyword>
<keyword evidence="3" id="KW-1003">Cell membrane</keyword>
<keyword evidence="6 7" id="KW-0472">Membrane</keyword>
<dbReference type="Gene3D" id="1.20.1250.20">
    <property type="entry name" value="MFS general substrate transporter like domains"/>
    <property type="match status" value="1"/>
</dbReference>
<dbReference type="PANTHER" id="PTHR23513">
    <property type="entry name" value="INTEGRAL MEMBRANE EFFLUX PROTEIN-RELATED"/>
    <property type="match status" value="1"/>
</dbReference>
<proteinExistence type="predicted"/>
<organism evidence="9 10">
    <name type="scientific">Rossellomorea pakistanensis</name>
    <dbReference type="NCBI Taxonomy" id="992288"/>
    <lineage>
        <taxon>Bacteria</taxon>
        <taxon>Bacillati</taxon>
        <taxon>Bacillota</taxon>
        <taxon>Bacilli</taxon>
        <taxon>Bacillales</taxon>
        <taxon>Bacillaceae</taxon>
        <taxon>Rossellomorea</taxon>
    </lineage>
</organism>
<dbReference type="EMBL" id="JAFBDZ010000001">
    <property type="protein sequence ID" value="MBM7583807.1"/>
    <property type="molecule type" value="Genomic_DNA"/>
</dbReference>
<dbReference type="PRINTS" id="PR01988">
    <property type="entry name" value="EXPORTERBACE"/>
</dbReference>
<sequence>MGDSAVVLNNNDLPELKRNYKVFRFLGGNIVSFFGNQIYIIAIPLMVLSITGSALSMGIVAALERLPILLQPFTGVLSDRINRKNLLLMCHSLRGGIVACLGAIFITGEMQIWHLYVGAFTIGVLSEIYNTTQFALVPKLVRRDDLQAINSINTGFFNAATLIAPGLGGLVISFYNPGYALLLNSLSFWIAFLTILTIPMTKSTYIRETKQPLLEDIKEGFRFVIKTKAILYTNIAMLFSVFGTTLFLTMMVFHLRDVVHLDPKQIGILLSLGGVGAIGGALLTNFLRKFFSYRAILFFSAFIGGLSIILFSFTQVYWILIAANAIGTIAASMKNPCIITIRQSLTPDELLGRVQATSRFMTWVLVPLSAFLAGILSEEIGTEQTILIGGIFATIASFCYLKLKSDTSPR</sequence>
<feature type="transmembrane region" description="Helical" evidence="7">
    <location>
        <begin position="265"/>
        <end position="284"/>
    </location>
</feature>
<keyword evidence="4 7" id="KW-0812">Transmembrane</keyword>
<protein>
    <submittedName>
        <fullName evidence="9">MFS family permease</fullName>
    </submittedName>
</protein>
<comment type="subcellular location">
    <subcellularLocation>
        <location evidence="1">Cell membrane</location>
        <topology evidence="1">Multi-pass membrane protein</topology>
    </subcellularLocation>
</comment>
<dbReference type="CDD" id="cd06173">
    <property type="entry name" value="MFS_MefA_like"/>
    <property type="match status" value="1"/>
</dbReference>
<dbReference type="InterPro" id="IPR036259">
    <property type="entry name" value="MFS_trans_sf"/>
</dbReference>
<dbReference type="Pfam" id="PF05977">
    <property type="entry name" value="MFS_3"/>
    <property type="match status" value="1"/>
</dbReference>
<evidence type="ECO:0000313" key="9">
    <source>
        <dbReference type="EMBL" id="MBM7583807.1"/>
    </source>
</evidence>
<evidence type="ECO:0000256" key="4">
    <source>
        <dbReference type="ARBA" id="ARBA00022692"/>
    </source>
</evidence>
<dbReference type="InterPro" id="IPR010290">
    <property type="entry name" value="TM_effector"/>
</dbReference>
<dbReference type="PANTHER" id="PTHR23513:SF6">
    <property type="entry name" value="MAJOR FACILITATOR SUPERFAMILY ASSOCIATED DOMAIN-CONTAINING PROTEIN"/>
    <property type="match status" value="1"/>
</dbReference>
<dbReference type="SUPFAM" id="SSF103473">
    <property type="entry name" value="MFS general substrate transporter"/>
    <property type="match status" value="1"/>
</dbReference>
<evidence type="ECO:0000256" key="3">
    <source>
        <dbReference type="ARBA" id="ARBA00022475"/>
    </source>
</evidence>
<feature type="transmembrane region" description="Helical" evidence="7">
    <location>
        <begin position="112"/>
        <end position="136"/>
    </location>
</feature>
<name>A0ABS2N7H2_9BACI</name>
<feature type="transmembrane region" description="Helical" evidence="7">
    <location>
        <begin position="291"/>
        <end position="311"/>
    </location>
</feature>
<evidence type="ECO:0000256" key="7">
    <source>
        <dbReference type="SAM" id="Phobius"/>
    </source>
</evidence>
<evidence type="ECO:0000256" key="5">
    <source>
        <dbReference type="ARBA" id="ARBA00022989"/>
    </source>
</evidence>
<feature type="domain" description="Major facilitator superfamily (MFS) profile" evidence="8">
    <location>
        <begin position="229"/>
        <end position="410"/>
    </location>
</feature>
<evidence type="ECO:0000256" key="1">
    <source>
        <dbReference type="ARBA" id="ARBA00004651"/>
    </source>
</evidence>
<dbReference type="Proteomes" id="UP001646157">
    <property type="component" value="Unassembled WGS sequence"/>
</dbReference>
<dbReference type="InterPro" id="IPR020846">
    <property type="entry name" value="MFS_dom"/>
</dbReference>
<dbReference type="PROSITE" id="PS50850">
    <property type="entry name" value="MFS"/>
    <property type="match status" value="1"/>
</dbReference>
<dbReference type="RefSeq" id="WP_205168038.1">
    <property type="nucleotide sequence ID" value="NZ_JAFBDZ010000001.1"/>
</dbReference>
<keyword evidence="2" id="KW-0813">Transport</keyword>
<feature type="transmembrane region" description="Helical" evidence="7">
    <location>
        <begin position="360"/>
        <end position="378"/>
    </location>
</feature>
<feature type="transmembrane region" description="Helical" evidence="7">
    <location>
        <begin position="317"/>
        <end position="339"/>
    </location>
</feature>
<feature type="transmembrane region" description="Helical" evidence="7">
    <location>
        <begin position="86"/>
        <end position="106"/>
    </location>
</feature>
<feature type="transmembrane region" description="Helical" evidence="7">
    <location>
        <begin position="384"/>
        <end position="403"/>
    </location>
</feature>
<evidence type="ECO:0000259" key="8">
    <source>
        <dbReference type="PROSITE" id="PS50850"/>
    </source>
</evidence>
<evidence type="ECO:0000256" key="2">
    <source>
        <dbReference type="ARBA" id="ARBA00022448"/>
    </source>
</evidence>
<evidence type="ECO:0000256" key="6">
    <source>
        <dbReference type="ARBA" id="ARBA00023136"/>
    </source>
</evidence>